<feature type="compositionally biased region" description="Basic residues" evidence="1">
    <location>
        <begin position="459"/>
        <end position="469"/>
    </location>
</feature>
<feature type="region of interest" description="Disordered" evidence="1">
    <location>
        <begin position="459"/>
        <end position="480"/>
    </location>
</feature>
<proteinExistence type="predicted"/>
<dbReference type="EMBL" id="LUHQ01000001">
    <property type="protein sequence ID" value="OAP18508.1"/>
    <property type="molecule type" value="Genomic_DNA"/>
</dbReference>
<feature type="compositionally biased region" description="Polar residues" evidence="1">
    <location>
        <begin position="1513"/>
        <end position="1532"/>
    </location>
</feature>
<sequence>MNFHGMKRKDLQALCKKNGIPANLKNIEMATRLASVLQKETEGTLTDTISLSEDSVDVLEDDVAVKKVRFSPENEVFEFTRSLKRCQRKYVSKRKVQESGIELRRSKRSVAKGKAIAGSSENESNTRRGNRSDVTKAIEVPRRSKRSGSTGSSQEDCKVTELMALEQFEFENISEGLSGSDQDGFKFEKIGRRSTQLISKTGNLLPVNKSKRLVDIKDNEDELVKNNVNEVSMDQRRSIRLKARAANQSMGGESSDGRPLCSAKETKEEIKIKQSKRSTVVSSQKELVERKAKEPLVDSKVPRRSKRLANDVNVLLDKRPVKAVKPDYLKVKKAPKQSRRLEKSLSELLIDGQAQKGDKQRTFGNGREGKKLLRSSKHTASNNMLGQALSNSLKRCSVIDGERAGVSVGDVKKSNVNNEMQIRVRVTRNSSRHHSFKAPIEFERNLIEKKSDETFVKSSKRGTRRMKRGRSAEPGKDIETQSNLTSKKLLNEYTQFEQEEACDANVEVRGSSKKAKTMNQECVKDIPQVMTENSPSSSETIAAESVMIVENVLDSSPEKSVDSSQRTNTQELNSEVMEGKHEEKLEGDTVLMVAIEEEKKEVSSSSVLLSERLSPTSVQFAVSNSKAELVVPTGHILLNDFAEENSKTKEEGLIFTPVSELKEPISVEAILENSVECWNEIHLSKHDEKGTNIQAENLHGNFSECNTENSKVVIVHPEMLDEISVSHCVDLEMLDEVKNGNLEKSEQRSGCKLNPLELKRFSSTDFTSHSLKEKKVSKCFKEDELRAWSEPLPRNKNASAFDELAIFTTPERNLMLRGKLSENGKTLAADSVIHHNVIAVESHAVVFTASKQAGTDEAGKEEEHTATNFPDESDVFNTTKKLGGSRQTEARNEGESIVVELHDESDIATSLERQLSAGDSKGEGIGRNEENMTVELHCEPDTCTSPDGHTLLGNYVSDGAENSEENKAMEFNDESVDLTASERHEICRSFGQDRARESEGKKVVLFYEESLHSDQPLADSELGEAECQEINSADKSSLFTSLERQQLFYECYVPNVREDSERDEAATSEENKAVELQVDCGIFTTPEKHLLLETDEGVKGDNITAKSHVLSDVLAADVPHSLMGDSEPDEAEKTSVEIKDVELLGESNSSTNPESPTLFGNSELDESRDSSAATCEEAFVTTSPEKELLINPGKQEQKEVDENVVQESHVAAPDFRGNTIVDSSGGIASKVSYNHELNAGQETACAELMSKGSQAEDVVGLDATQGTSKKRRGHSPHADSVNLFDSNIEEVDTIMEAERNISFSSYVAVPAEGNSETIGEISSYLEVAGTCSMVFDESGSSTDIQNQINDALKEWAITDKNEADELIEAIVTKNIQKDFEGNLLLNSSGGGSNVSGETSILAGTADEDEAAGPIAIAFVKAMSLTPDELTVKNHMNEKAADEEMITRETTPIPEETINESSENRKEYSSIDESATLSEMQVRREPTLIFRTQVKPTKHDMKENAPNSKIVHNLNVTAPRTSKRQPLQDLNKN</sequence>
<dbReference type="EMBL" id="CACRSJ010000104">
    <property type="protein sequence ID" value="VYS51245.1"/>
    <property type="molecule type" value="Genomic_DNA"/>
</dbReference>
<dbReference type="SMR" id="A0A178WJH7"/>
<evidence type="ECO:0000313" key="5">
    <source>
        <dbReference type="Proteomes" id="UP000078284"/>
    </source>
</evidence>
<reference evidence="4 6" key="3">
    <citation type="submission" date="2019-11" db="EMBL/GenBank/DDBJ databases">
        <authorList>
            <person name="Jiao W.-B."/>
            <person name="Schneeberger K."/>
        </authorList>
    </citation>
    <scope>NUCLEOTIDE SEQUENCE [LARGE SCALE GENOMIC DNA]</scope>
    <source>
        <strain evidence="6">cv. An-1</strain>
    </source>
</reference>
<feature type="region of interest" description="Disordered" evidence="1">
    <location>
        <begin position="555"/>
        <end position="577"/>
    </location>
</feature>
<evidence type="ECO:0000313" key="4">
    <source>
        <dbReference type="EMBL" id="VYS51245.1"/>
    </source>
</evidence>
<feature type="compositionally biased region" description="Basic and acidic residues" evidence="1">
    <location>
        <begin position="470"/>
        <end position="479"/>
    </location>
</feature>
<dbReference type="PANTHER" id="PTHR33621">
    <property type="entry name" value="ASPARTIC/GLUTAMIC ACID-RICH PROTEIN"/>
    <property type="match status" value="1"/>
</dbReference>
<dbReference type="GeneID" id="844008"/>
<feature type="compositionally biased region" description="Basic and acidic residues" evidence="1">
    <location>
        <begin position="124"/>
        <end position="142"/>
    </location>
</feature>
<dbReference type="OMA" id="REINCER"/>
<dbReference type="Araport" id="AT1G76740"/>
<organism evidence="3 5">
    <name type="scientific">Arabidopsis thaliana</name>
    <name type="common">Mouse-ear cress</name>
    <dbReference type="NCBI Taxonomy" id="3702"/>
    <lineage>
        <taxon>Eukaryota</taxon>
        <taxon>Viridiplantae</taxon>
        <taxon>Streptophyta</taxon>
        <taxon>Embryophyta</taxon>
        <taxon>Tracheophyta</taxon>
        <taxon>Spermatophyta</taxon>
        <taxon>Magnoliopsida</taxon>
        <taxon>eudicotyledons</taxon>
        <taxon>Gunneridae</taxon>
        <taxon>Pentapetalae</taxon>
        <taxon>rosids</taxon>
        <taxon>malvids</taxon>
        <taxon>Brassicales</taxon>
        <taxon>Brassicaceae</taxon>
        <taxon>Camelineae</taxon>
        <taxon>Arabidopsis</taxon>
    </lineage>
</organism>
<dbReference type="Proteomes" id="UP000426265">
    <property type="component" value="Unassembled WGS sequence"/>
</dbReference>
<reference evidence="5" key="1">
    <citation type="journal article" date="2016" name="Proc. Natl. Acad. Sci. U.S.A.">
        <title>Chromosome-level assembly of Arabidopsis thaliana Ler reveals the extent of translocation and inversion polymorphisms.</title>
        <authorList>
            <person name="Zapata L."/>
            <person name="Ding J."/>
            <person name="Willing E.M."/>
            <person name="Hartwig B."/>
            <person name="Bezdan D."/>
            <person name="Jiao W.B."/>
            <person name="Patel V."/>
            <person name="Velikkakam James G."/>
            <person name="Koornneef M."/>
            <person name="Ossowski S."/>
            <person name="Schneeberger K."/>
        </authorList>
    </citation>
    <scope>NUCLEOTIDE SEQUENCE [LARGE SCALE GENOMIC DNA]</scope>
    <source>
        <strain evidence="5">cv. Landsberg erecta</strain>
    </source>
</reference>
<evidence type="ECO:0000313" key="6">
    <source>
        <dbReference type="Proteomes" id="UP000426265"/>
    </source>
</evidence>
<reference evidence="3" key="2">
    <citation type="submission" date="2016-03" db="EMBL/GenBank/DDBJ databases">
        <title>Full-length assembly of Arabidopsis thaliana Ler reveals the complement of translocations and inversions.</title>
        <authorList>
            <person name="Zapata L."/>
            <person name="Schneeberger K."/>
            <person name="Ossowski S."/>
        </authorList>
    </citation>
    <scope>NUCLEOTIDE SEQUENCE [LARGE SCALE GENOMIC DNA]</scope>
    <source>
        <tissue evidence="3">Leaf</tissue>
    </source>
</reference>
<evidence type="ECO:0000313" key="2">
    <source>
        <dbReference type="Araport" id="AT1G76740"/>
    </source>
</evidence>
<feature type="region of interest" description="Disordered" evidence="1">
    <location>
        <begin position="1440"/>
        <end position="1532"/>
    </location>
</feature>
<feature type="compositionally biased region" description="Polar residues" evidence="1">
    <location>
        <begin position="562"/>
        <end position="573"/>
    </location>
</feature>
<feature type="compositionally biased region" description="Polar residues" evidence="1">
    <location>
        <begin position="1146"/>
        <end position="1160"/>
    </location>
</feature>
<accession>A0A178WJH7</accession>
<protein>
    <submittedName>
        <fullName evidence="3">Uncharacterized protein</fullName>
    </submittedName>
</protein>
<feature type="region of interest" description="Disordered" evidence="1">
    <location>
        <begin position="106"/>
        <end position="156"/>
    </location>
</feature>
<evidence type="ECO:0000256" key="1">
    <source>
        <dbReference type="SAM" id="MobiDB-lite"/>
    </source>
</evidence>
<feature type="compositionally biased region" description="Low complexity" evidence="1">
    <location>
        <begin position="1447"/>
        <end position="1459"/>
    </location>
</feature>
<feature type="region of interest" description="Disordered" evidence="1">
    <location>
        <begin position="1143"/>
        <end position="1172"/>
    </location>
</feature>
<feature type="region of interest" description="Disordered" evidence="1">
    <location>
        <begin position="852"/>
        <end position="872"/>
    </location>
</feature>
<dbReference type="Proteomes" id="UP000078284">
    <property type="component" value="Chromosome 1"/>
</dbReference>
<evidence type="ECO:0000313" key="3">
    <source>
        <dbReference type="EMBL" id="OAP18508.1"/>
    </source>
</evidence>
<dbReference type="PANTHER" id="PTHR33621:SF2">
    <property type="entry name" value="RIBOSOMAL L1 DOMAIN-CONTAINING PROTEIN"/>
    <property type="match status" value="1"/>
</dbReference>
<name>A0A178WJH7_ARATH</name>
<gene>
    <name evidence="2" type="ordered locus">At1g76740</name>
    <name evidence="3" type="ordered locus">AXX17_At1g71250</name>
    <name evidence="4" type="ORF">AN1_LOCUS6715</name>
</gene>
<dbReference type="KEGG" id="ath:AT1G76740"/>
<dbReference type="ExpressionAtlas" id="A0A178WJH7">
    <property type="expression patterns" value="baseline and differential"/>
</dbReference>